<reference evidence="2" key="1">
    <citation type="submission" date="2013-10" db="EMBL/GenBank/DDBJ databases">
        <title>Genome sequencing of Onchocerca volvulus.</title>
        <authorList>
            <person name="Cotton J."/>
            <person name="Tsai J."/>
            <person name="Stanley E."/>
            <person name="Tracey A."/>
            <person name="Holroyd N."/>
            <person name="Lustigman S."/>
            <person name="Berriman M."/>
        </authorList>
    </citation>
    <scope>NUCLEOTIDE SEQUENCE</scope>
</reference>
<sequence length="67" mass="7625">MCLPIIKELVKSSRLAGAIIREVGVMSKFAIRRPASTRYSETLLSFHLSFSQNSKCDGRFKCNYCQH</sequence>
<name>A0A8R1XX33_ONCVO</name>
<dbReference type="EnsemblMetazoa" id="OVOC6104.1">
    <property type="protein sequence ID" value="OVOC6104.1"/>
    <property type="gene ID" value="WBGene00242913"/>
</dbReference>
<dbReference type="Proteomes" id="UP000024404">
    <property type="component" value="Unassembled WGS sequence"/>
</dbReference>
<reference evidence="1" key="2">
    <citation type="submission" date="2022-06" db="UniProtKB">
        <authorList>
            <consortium name="EnsemblMetazoa"/>
        </authorList>
    </citation>
    <scope>IDENTIFICATION</scope>
</reference>
<accession>A0A8R1XX33</accession>
<dbReference type="AlphaFoldDB" id="A0A8R1XX33"/>
<evidence type="ECO:0000313" key="2">
    <source>
        <dbReference type="Proteomes" id="UP000024404"/>
    </source>
</evidence>
<organism evidence="1 2">
    <name type="scientific">Onchocerca volvulus</name>
    <dbReference type="NCBI Taxonomy" id="6282"/>
    <lineage>
        <taxon>Eukaryota</taxon>
        <taxon>Metazoa</taxon>
        <taxon>Ecdysozoa</taxon>
        <taxon>Nematoda</taxon>
        <taxon>Chromadorea</taxon>
        <taxon>Rhabditida</taxon>
        <taxon>Spirurina</taxon>
        <taxon>Spiruromorpha</taxon>
        <taxon>Filarioidea</taxon>
        <taxon>Onchocercidae</taxon>
        <taxon>Onchocerca</taxon>
    </lineage>
</organism>
<keyword evidence="2" id="KW-1185">Reference proteome</keyword>
<evidence type="ECO:0000313" key="1">
    <source>
        <dbReference type="EnsemblMetazoa" id="OVOC6104.1"/>
    </source>
</evidence>
<dbReference type="EMBL" id="CMVM020000170">
    <property type="status" value="NOT_ANNOTATED_CDS"/>
    <property type="molecule type" value="Genomic_DNA"/>
</dbReference>
<proteinExistence type="predicted"/>
<protein>
    <submittedName>
        <fullName evidence="1">Uncharacterized protein</fullName>
    </submittedName>
</protein>